<keyword evidence="9" id="KW-1185">Reference proteome</keyword>
<protein>
    <submittedName>
        <fullName evidence="8">Biopolymer transport protein ExbD</fullName>
    </submittedName>
</protein>
<evidence type="ECO:0000256" key="3">
    <source>
        <dbReference type="ARBA" id="ARBA00022475"/>
    </source>
</evidence>
<keyword evidence="6" id="KW-0472">Membrane</keyword>
<evidence type="ECO:0000256" key="6">
    <source>
        <dbReference type="ARBA" id="ARBA00023136"/>
    </source>
</evidence>
<organism evidence="8 9">
    <name type="scientific">Chryseobacterium taklimakanense</name>
    <dbReference type="NCBI Taxonomy" id="536441"/>
    <lineage>
        <taxon>Bacteria</taxon>
        <taxon>Pseudomonadati</taxon>
        <taxon>Bacteroidota</taxon>
        <taxon>Flavobacteriia</taxon>
        <taxon>Flavobacteriales</taxon>
        <taxon>Weeksellaceae</taxon>
        <taxon>Chryseobacterium group</taxon>
        <taxon>Chryseobacterium</taxon>
    </lineage>
</organism>
<accession>A0A239XH16</accession>
<comment type="similarity">
    <text evidence="2 7">Belongs to the ExbD/TolR family.</text>
</comment>
<dbReference type="PANTHER" id="PTHR30558">
    <property type="entry name" value="EXBD MEMBRANE COMPONENT OF PMF-DRIVEN MACROMOLECULE IMPORT SYSTEM"/>
    <property type="match status" value="1"/>
</dbReference>
<evidence type="ECO:0000256" key="1">
    <source>
        <dbReference type="ARBA" id="ARBA00004162"/>
    </source>
</evidence>
<dbReference type="Pfam" id="PF02472">
    <property type="entry name" value="ExbD"/>
    <property type="match status" value="1"/>
</dbReference>
<evidence type="ECO:0000256" key="4">
    <source>
        <dbReference type="ARBA" id="ARBA00022692"/>
    </source>
</evidence>
<dbReference type="InterPro" id="IPR003400">
    <property type="entry name" value="ExbD"/>
</dbReference>
<dbReference type="AlphaFoldDB" id="A0A239XH16"/>
<dbReference type="EMBL" id="LT906465">
    <property type="protein sequence ID" value="SNV45995.1"/>
    <property type="molecule type" value="Genomic_DNA"/>
</dbReference>
<evidence type="ECO:0000256" key="5">
    <source>
        <dbReference type="ARBA" id="ARBA00022989"/>
    </source>
</evidence>
<evidence type="ECO:0000313" key="9">
    <source>
        <dbReference type="Proteomes" id="UP000215196"/>
    </source>
</evidence>
<keyword evidence="5" id="KW-1133">Transmembrane helix</keyword>
<comment type="subcellular location">
    <subcellularLocation>
        <location evidence="1">Cell membrane</location>
        <topology evidence="1">Single-pass membrane protein</topology>
    </subcellularLocation>
    <subcellularLocation>
        <location evidence="7">Cell membrane</location>
        <topology evidence="7">Single-pass type II membrane protein</topology>
    </subcellularLocation>
</comment>
<evidence type="ECO:0000256" key="7">
    <source>
        <dbReference type="RuleBase" id="RU003879"/>
    </source>
</evidence>
<evidence type="ECO:0000313" key="8">
    <source>
        <dbReference type="EMBL" id="SNV45995.1"/>
    </source>
</evidence>
<dbReference type="GO" id="GO:0022857">
    <property type="term" value="F:transmembrane transporter activity"/>
    <property type="evidence" value="ECO:0007669"/>
    <property type="project" value="InterPro"/>
</dbReference>
<sequence>MELKRRNRISAEFSMASMTDIIFLLLIFFMITSSAISQSAIEVKLPQAASTNQSAQDPTSVTISTDGKYYIADKAVPKEQLEQHLVNTLQGQQNPTFTIRADENTRHGDVVFVMEIAEKHKFNLAIATVQKD</sequence>
<evidence type="ECO:0000256" key="2">
    <source>
        <dbReference type="ARBA" id="ARBA00005811"/>
    </source>
</evidence>
<keyword evidence="3" id="KW-1003">Cell membrane</keyword>
<dbReference type="GO" id="GO:0005886">
    <property type="term" value="C:plasma membrane"/>
    <property type="evidence" value="ECO:0007669"/>
    <property type="project" value="UniProtKB-SubCell"/>
</dbReference>
<keyword evidence="4 7" id="KW-0812">Transmembrane</keyword>
<name>A0A239XH16_9FLAO</name>
<dbReference type="KEGG" id="ctak:4412677_01563"/>
<keyword evidence="7" id="KW-0653">Protein transport</keyword>
<dbReference type="Proteomes" id="UP000215196">
    <property type="component" value="Chromosome 1"/>
</dbReference>
<reference evidence="8 9" key="1">
    <citation type="submission" date="2017-06" db="EMBL/GenBank/DDBJ databases">
        <authorList>
            <consortium name="Pathogen Informatics"/>
        </authorList>
    </citation>
    <scope>NUCLEOTIDE SEQUENCE [LARGE SCALE GENOMIC DNA]</scope>
    <source>
        <strain evidence="8 9">NCTC13490</strain>
    </source>
</reference>
<dbReference type="RefSeq" id="WP_095072063.1">
    <property type="nucleotide sequence ID" value="NZ_LT906465.1"/>
</dbReference>
<dbReference type="GO" id="GO:0015031">
    <property type="term" value="P:protein transport"/>
    <property type="evidence" value="ECO:0007669"/>
    <property type="project" value="UniProtKB-KW"/>
</dbReference>
<dbReference type="Gene3D" id="3.30.420.270">
    <property type="match status" value="1"/>
</dbReference>
<proteinExistence type="inferred from homology"/>
<gene>
    <name evidence="8" type="ORF">SAMEA4412677_01563</name>
</gene>
<keyword evidence="7" id="KW-0813">Transport</keyword>